<accession>A0A8H9KU68</accession>
<dbReference type="RefSeq" id="WP_220476608.1">
    <property type="nucleotide sequence ID" value="NZ_JACJHW010000001.1"/>
</dbReference>
<dbReference type="EMBL" id="BMKM01000001">
    <property type="protein sequence ID" value="GGE07424.1"/>
    <property type="molecule type" value="Genomic_DNA"/>
</dbReference>
<reference evidence="2" key="2">
    <citation type="submission" date="2020-09" db="EMBL/GenBank/DDBJ databases">
        <authorList>
            <person name="Sun Q."/>
            <person name="Zhou Y."/>
        </authorList>
    </citation>
    <scope>NUCLEOTIDE SEQUENCE</scope>
    <source>
        <strain evidence="2">CGMCC 1.15966</strain>
    </source>
</reference>
<keyword evidence="1" id="KW-1133">Transmembrane helix</keyword>
<keyword evidence="3" id="KW-1185">Reference proteome</keyword>
<evidence type="ECO:0000313" key="2">
    <source>
        <dbReference type="EMBL" id="GGE07424.1"/>
    </source>
</evidence>
<protein>
    <submittedName>
        <fullName evidence="2">Uncharacterized protein</fullName>
    </submittedName>
</protein>
<reference evidence="2" key="1">
    <citation type="journal article" date="2014" name="Int. J. Syst. Evol. Microbiol.">
        <title>Complete genome sequence of Corynebacterium casei LMG S-19264T (=DSM 44701T), isolated from a smear-ripened cheese.</title>
        <authorList>
            <consortium name="US DOE Joint Genome Institute (JGI-PGF)"/>
            <person name="Walter F."/>
            <person name="Albersmeier A."/>
            <person name="Kalinowski J."/>
            <person name="Ruckert C."/>
        </authorList>
    </citation>
    <scope>NUCLEOTIDE SEQUENCE</scope>
    <source>
        <strain evidence="2">CGMCC 1.15966</strain>
    </source>
</reference>
<organism evidence="2 3">
    <name type="scientific">Sphingobacterium cellulitidis</name>
    <dbReference type="NCBI Taxonomy" id="1768011"/>
    <lineage>
        <taxon>Bacteria</taxon>
        <taxon>Pseudomonadati</taxon>
        <taxon>Bacteroidota</taxon>
        <taxon>Sphingobacteriia</taxon>
        <taxon>Sphingobacteriales</taxon>
        <taxon>Sphingobacteriaceae</taxon>
        <taxon>Sphingobacterium</taxon>
    </lineage>
</organism>
<keyword evidence="1" id="KW-0472">Membrane</keyword>
<name>A0A8H9KU68_9SPHI</name>
<proteinExistence type="predicted"/>
<evidence type="ECO:0000313" key="3">
    <source>
        <dbReference type="Proteomes" id="UP000614460"/>
    </source>
</evidence>
<dbReference type="Proteomes" id="UP000614460">
    <property type="component" value="Unassembled WGS sequence"/>
</dbReference>
<gene>
    <name evidence="2" type="ORF">GCM10011516_01390</name>
</gene>
<sequence length="258" mass="29300">MKKSNIIYITALTILWLIYLVIKPLQGYIYADPISNKPKDFVSAIVKTFDHTDKIETPSLKDIKNIKLKGESKGGSIMVDYNDTAKITFLENNQTTSFKYKKIGDTIEVEMDKNGYMAIKLDLNPTESYNLIIENMNPRIALSPGDSSTFGINNIAIRNNSDVFIYNFSRDFQNFNHPFTLSISDKSKLRIDNLKFKKLSANIDNGLLTIENSSHIDSLNADLQGLSHIIIGKYPDDKRVDYLNLSGNLDYYNAHKPK</sequence>
<keyword evidence="1" id="KW-0812">Transmembrane</keyword>
<evidence type="ECO:0000256" key="1">
    <source>
        <dbReference type="SAM" id="Phobius"/>
    </source>
</evidence>
<dbReference type="AlphaFoldDB" id="A0A8H9KU68"/>
<comment type="caution">
    <text evidence="2">The sequence shown here is derived from an EMBL/GenBank/DDBJ whole genome shotgun (WGS) entry which is preliminary data.</text>
</comment>
<feature type="transmembrane region" description="Helical" evidence="1">
    <location>
        <begin position="6"/>
        <end position="22"/>
    </location>
</feature>